<feature type="domain" description="TIR" evidence="4">
    <location>
        <begin position="315"/>
        <end position="424"/>
    </location>
</feature>
<dbReference type="NCBIfam" id="NF047398">
    <property type="entry name" value="AAA_KGGVGR"/>
    <property type="match status" value="1"/>
</dbReference>
<evidence type="ECO:0000259" key="3">
    <source>
        <dbReference type="Pfam" id="PF01656"/>
    </source>
</evidence>
<dbReference type="PANTHER" id="PTHR43384">
    <property type="entry name" value="SEPTUM SITE-DETERMINING PROTEIN MIND HOMOLOG, CHLOROPLASTIC-RELATED"/>
    <property type="match status" value="1"/>
</dbReference>
<evidence type="ECO:0000313" key="6">
    <source>
        <dbReference type="Proteomes" id="UP000186040"/>
    </source>
</evidence>
<evidence type="ECO:0000256" key="2">
    <source>
        <dbReference type="ARBA" id="ARBA00022840"/>
    </source>
</evidence>
<dbReference type="InterPro" id="IPR050625">
    <property type="entry name" value="ParA/MinD_ATPase"/>
</dbReference>
<evidence type="ECO:0000259" key="4">
    <source>
        <dbReference type="Pfam" id="PF13676"/>
    </source>
</evidence>
<dbReference type="GO" id="GO:0005829">
    <property type="term" value="C:cytosol"/>
    <property type="evidence" value="ECO:0007669"/>
    <property type="project" value="TreeGrafter"/>
</dbReference>
<dbReference type="EMBL" id="MKQR01000007">
    <property type="protein sequence ID" value="OLR94349.1"/>
    <property type="molecule type" value="Genomic_DNA"/>
</dbReference>
<proteinExistence type="predicted"/>
<dbReference type="GO" id="GO:0016887">
    <property type="term" value="F:ATP hydrolysis activity"/>
    <property type="evidence" value="ECO:0007669"/>
    <property type="project" value="TreeGrafter"/>
</dbReference>
<dbReference type="InterPro" id="IPR027417">
    <property type="entry name" value="P-loop_NTPase"/>
</dbReference>
<keyword evidence="1" id="KW-0547">Nucleotide-binding</keyword>
<dbReference type="Gene3D" id="3.40.50.300">
    <property type="entry name" value="P-loop containing nucleotide triphosphate hydrolases"/>
    <property type="match status" value="1"/>
</dbReference>
<dbReference type="Pfam" id="PF01656">
    <property type="entry name" value="CbiA"/>
    <property type="match status" value="1"/>
</dbReference>
<accession>A0A1Q9LQP2</accession>
<dbReference type="Proteomes" id="UP000186040">
    <property type="component" value="Unassembled WGS sequence"/>
</dbReference>
<dbReference type="OrthoDB" id="580767at2"/>
<reference evidence="5 6" key="1">
    <citation type="submission" date="2016-10" db="EMBL/GenBank/DDBJ databases">
        <title>The Draft Genome Sequence of Actinokineospora bangkokensis 44EHWT reveals the biosynthetic pathway of antifungal compounds Thailandins with unusual extender unit butylmalonyl-CoA.</title>
        <authorList>
            <person name="Greule A."/>
            <person name="Intra B."/>
            <person name="Flemming S."/>
            <person name="Rommel M.G."/>
            <person name="Panbangred W."/>
            <person name="Bechthold A."/>
        </authorList>
    </citation>
    <scope>NUCLEOTIDE SEQUENCE [LARGE SCALE GENOMIC DNA]</scope>
    <source>
        <strain evidence="5 6">44EHW</strain>
    </source>
</reference>
<dbReference type="AlphaFoldDB" id="A0A1Q9LQP2"/>
<keyword evidence="2" id="KW-0067">ATP-binding</keyword>
<gene>
    <name evidence="5" type="ORF">BJP25_11320</name>
</gene>
<keyword evidence="6" id="KW-1185">Reference proteome</keyword>
<organism evidence="5 6">
    <name type="scientific">Actinokineospora bangkokensis</name>
    <dbReference type="NCBI Taxonomy" id="1193682"/>
    <lineage>
        <taxon>Bacteria</taxon>
        <taxon>Bacillati</taxon>
        <taxon>Actinomycetota</taxon>
        <taxon>Actinomycetes</taxon>
        <taxon>Pseudonocardiales</taxon>
        <taxon>Pseudonocardiaceae</taxon>
        <taxon>Actinokineospora</taxon>
    </lineage>
</organism>
<dbReference type="InterPro" id="IPR035897">
    <property type="entry name" value="Toll_tir_struct_dom_sf"/>
</dbReference>
<feature type="domain" description="CobQ/CobB/MinD/ParA nucleotide binding" evidence="3">
    <location>
        <begin position="6"/>
        <end position="48"/>
    </location>
</feature>
<dbReference type="PANTHER" id="PTHR43384:SF6">
    <property type="entry name" value="SEPTUM SITE-DETERMINING PROTEIN MIND HOMOLOG, CHLOROPLASTIC"/>
    <property type="match status" value="1"/>
</dbReference>
<dbReference type="GO" id="GO:0005524">
    <property type="term" value="F:ATP binding"/>
    <property type="evidence" value="ECO:0007669"/>
    <property type="project" value="UniProtKB-KW"/>
</dbReference>
<dbReference type="RefSeq" id="WP_075973731.1">
    <property type="nucleotide sequence ID" value="NZ_MKQR01000007.1"/>
</dbReference>
<dbReference type="InterPro" id="IPR002586">
    <property type="entry name" value="CobQ/CobB/MinD/ParA_Nub-bd_dom"/>
</dbReference>
<dbReference type="GO" id="GO:0007165">
    <property type="term" value="P:signal transduction"/>
    <property type="evidence" value="ECO:0007669"/>
    <property type="project" value="InterPro"/>
</dbReference>
<dbReference type="Gene3D" id="3.40.50.10140">
    <property type="entry name" value="Toll/interleukin-1 receptor homology (TIR) domain"/>
    <property type="match status" value="1"/>
</dbReference>
<dbReference type="Pfam" id="PF13676">
    <property type="entry name" value="TIR_2"/>
    <property type="match status" value="1"/>
</dbReference>
<protein>
    <submittedName>
        <fullName evidence="5">Uncharacterized protein</fullName>
    </submittedName>
</protein>
<dbReference type="GO" id="GO:0051782">
    <property type="term" value="P:negative regulation of cell division"/>
    <property type="evidence" value="ECO:0007669"/>
    <property type="project" value="TreeGrafter"/>
</dbReference>
<sequence>MPGSVITFYSFKGGVGRSFTLANVALLLARWGYSVLCVDWDLEAPGLNYYFQDMLSSPPESGVIDLVDDFTTDPDGPLVDRTISLIGVGALDLLAAGRADARYSERVQAADWDGLYKRRFGDFLERHRDAWLARYDYVLIDSRTGVSDTGGICTAQLPDRLVLVTVPNMQSIRGVVDIATRAAAARDGLPYDRSRLSALPVLSRLDTNELERAESWHRRFLEEALPLYRNWLDVGVSAEVVSRLTTVPYSAYWSLGEQLPAAAETEPTPDQITYPLETIAALVAQGFDRTDLLGENRDAYVTRVRERNREFSHEVLVSANRPTMELAETLAKALAERGVRAERSLSGDRSLIPRAEAEARHLCLVVDGKLTRWQEAEVELFLHRTIGQDRRVIPILTETANPEELPGFIANLRYVRMSQSRGADEVAKAVVDQVLKRVPLVDQGDADFPGLLAKVSAARLPEALWALIDELVGELLSVVGSGDAVLAAEIADEIAAVITPRPRRSTVPRTPAPRDTVGAIEWAIRVLNARVINKRE</sequence>
<dbReference type="SUPFAM" id="SSF52540">
    <property type="entry name" value="P-loop containing nucleoside triphosphate hydrolases"/>
    <property type="match status" value="1"/>
</dbReference>
<dbReference type="GO" id="GO:0009898">
    <property type="term" value="C:cytoplasmic side of plasma membrane"/>
    <property type="evidence" value="ECO:0007669"/>
    <property type="project" value="TreeGrafter"/>
</dbReference>
<evidence type="ECO:0000256" key="1">
    <source>
        <dbReference type="ARBA" id="ARBA00022741"/>
    </source>
</evidence>
<name>A0A1Q9LQP2_9PSEU</name>
<comment type="caution">
    <text evidence="5">The sequence shown here is derived from an EMBL/GenBank/DDBJ whole genome shotgun (WGS) entry which is preliminary data.</text>
</comment>
<dbReference type="STRING" id="1193682.BJP25_11320"/>
<evidence type="ECO:0000313" key="5">
    <source>
        <dbReference type="EMBL" id="OLR94349.1"/>
    </source>
</evidence>
<dbReference type="InterPro" id="IPR000157">
    <property type="entry name" value="TIR_dom"/>
</dbReference>